<keyword evidence="2" id="KW-1185">Reference proteome</keyword>
<protein>
    <submittedName>
        <fullName evidence="1">Uncharacterized protein</fullName>
    </submittedName>
</protein>
<evidence type="ECO:0000313" key="1">
    <source>
        <dbReference type="EMBL" id="SMF85790.1"/>
    </source>
</evidence>
<evidence type="ECO:0000313" key="2">
    <source>
        <dbReference type="Proteomes" id="UP000192940"/>
    </source>
</evidence>
<dbReference type="Proteomes" id="UP000192940">
    <property type="component" value="Chromosome I"/>
</dbReference>
<accession>A0A1X7HFL1</accession>
<dbReference type="EMBL" id="LT840184">
    <property type="protein sequence ID" value="SMF85790.1"/>
    <property type="molecule type" value="Genomic_DNA"/>
</dbReference>
<proteinExistence type="predicted"/>
<organism evidence="1 2">
    <name type="scientific">Paenibacillus uliginis N3/975</name>
    <dbReference type="NCBI Taxonomy" id="1313296"/>
    <lineage>
        <taxon>Bacteria</taxon>
        <taxon>Bacillati</taxon>
        <taxon>Bacillota</taxon>
        <taxon>Bacilli</taxon>
        <taxon>Bacillales</taxon>
        <taxon>Paenibacillaceae</taxon>
        <taxon>Paenibacillus</taxon>
    </lineage>
</organism>
<sequence length="136" mass="16180">MCYFMHVVIDHKIPDSLIAKHIDMDIYIRDLTKNMENKQSKKFYYDITNLCSCDFVTSDPKRNQSKEIKELFQLLNIDTDIAFCIILDNNKYNNLQLELQDVISSLPSEELDFITFMDLYPSQLDKDKVYLIRSRH</sequence>
<dbReference type="AlphaFoldDB" id="A0A1X7HFL1"/>
<name>A0A1X7HFL1_9BACL</name>
<reference evidence="1 2" key="1">
    <citation type="submission" date="2017-04" db="EMBL/GenBank/DDBJ databases">
        <authorList>
            <person name="Afonso C.L."/>
            <person name="Miller P.J."/>
            <person name="Scott M.A."/>
            <person name="Spackman E."/>
            <person name="Goraichik I."/>
            <person name="Dimitrov K.M."/>
            <person name="Suarez D.L."/>
            <person name="Swayne D.E."/>
        </authorList>
    </citation>
    <scope>NUCLEOTIDE SEQUENCE [LARGE SCALE GENOMIC DNA]</scope>
    <source>
        <strain evidence="1 2">N3/975</strain>
    </source>
</reference>
<gene>
    <name evidence="1" type="ORF">SAMN05661091_3157</name>
</gene>